<dbReference type="AlphaFoldDB" id="A0A846QS78"/>
<comment type="caution">
    <text evidence="8">The sequence shown here is derived from an EMBL/GenBank/DDBJ whole genome shotgun (WGS) entry which is preliminary data.</text>
</comment>
<comment type="catalytic activity">
    <reaction evidence="6">
        <text>a hydroperoxide + [thioredoxin]-dithiol = an alcohol + [thioredoxin]-disulfide + H2O</text>
        <dbReference type="Rhea" id="RHEA:62620"/>
        <dbReference type="Rhea" id="RHEA-COMP:10698"/>
        <dbReference type="Rhea" id="RHEA-COMP:10700"/>
        <dbReference type="ChEBI" id="CHEBI:15377"/>
        <dbReference type="ChEBI" id="CHEBI:29950"/>
        <dbReference type="ChEBI" id="CHEBI:30879"/>
        <dbReference type="ChEBI" id="CHEBI:35924"/>
        <dbReference type="ChEBI" id="CHEBI:50058"/>
        <dbReference type="EC" id="1.11.1.24"/>
    </reaction>
</comment>
<proteinExistence type="inferred from homology"/>
<dbReference type="PROSITE" id="PS51352">
    <property type="entry name" value="THIOREDOXIN_2"/>
    <property type="match status" value="1"/>
</dbReference>
<keyword evidence="9" id="KW-1185">Reference proteome</keyword>
<dbReference type="EMBL" id="JAATJA010000002">
    <property type="protein sequence ID" value="NJB68034.1"/>
    <property type="molecule type" value="Genomic_DNA"/>
</dbReference>
<dbReference type="EC" id="1.11.1.24" evidence="6"/>
<dbReference type="GO" id="GO:0008379">
    <property type="term" value="F:thioredoxin peroxidase activity"/>
    <property type="evidence" value="ECO:0007669"/>
    <property type="project" value="UniProtKB-UniRule"/>
</dbReference>
<keyword evidence="2 6" id="KW-0049">Antioxidant</keyword>
<dbReference type="InterPro" id="IPR036249">
    <property type="entry name" value="Thioredoxin-like_sf"/>
</dbReference>
<evidence type="ECO:0000313" key="8">
    <source>
        <dbReference type="EMBL" id="NJB68034.1"/>
    </source>
</evidence>
<dbReference type="NCBIfam" id="NF001808">
    <property type="entry name" value="PRK00522.1"/>
    <property type="match status" value="1"/>
</dbReference>
<gene>
    <name evidence="6" type="primary">tpx</name>
    <name evidence="8" type="ORF">GGQ74_001707</name>
</gene>
<comment type="miscellaneous">
    <text evidence="6">The active site is a conserved redox-active cysteine residue, the peroxidatic cysteine (C(P)), which makes the nucleophilic attack on the peroxide substrate. The peroxide oxidizes the C(P)-SH to cysteine sulfenic acid (C(P)-SOH), which then reacts with another cysteine residue, the resolving cysteine (C(R)), to form a disulfide bridge. The disulfide is subsequently reduced by an appropriate electron donor to complete the catalytic cycle. In this atypical 2-Cys peroxiredoxin, C(R) is present in the same subunit to form an intramolecular disulfide. The disulfide is subsequently reduced by thioredoxin.</text>
</comment>
<dbReference type="InterPro" id="IPR013766">
    <property type="entry name" value="Thioredoxin_domain"/>
</dbReference>
<evidence type="ECO:0000256" key="3">
    <source>
        <dbReference type="ARBA" id="ARBA00023002"/>
    </source>
</evidence>
<keyword evidence="5 6" id="KW-0676">Redox-active center</keyword>
<reference evidence="8 9" key="1">
    <citation type="submission" date="2020-03" db="EMBL/GenBank/DDBJ databases">
        <title>Genomic Encyclopedia of Type Strains, Phase IV (KMG-IV): sequencing the most valuable type-strain genomes for metagenomic binning, comparative biology and taxonomic classification.</title>
        <authorList>
            <person name="Goeker M."/>
        </authorList>
    </citation>
    <scope>NUCLEOTIDE SEQUENCE [LARGE SCALE GENOMIC DNA]</scope>
    <source>
        <strain evidence="8 9">DSM 24233</strain>
    </source>
</reference>
<name>A0A846QS78_9BACT</name>
<dbReference type="InterPro" id="IPR018219">
    <property type="entry name" value="Tpx_CS"/>
</dbReference>
<dbReference type="SUPFAM" id="SSF52833">
    <property type="entry name" value="Thioredoxin-like"/>
    <property type="match status" value="1"/>
</dbReference>
<keyword evidence="3 6" id="KW-0560">Oxidoreductase</keyword>
<comment type="subunit">
    <text evidence="6">Homodimer.</text>
</comment>
<evidence type="ECO:0000259" key="7">
    <source>
        <dbReference type="PROSITE" id="PS51352"/>
    </source>
</evidence>
<keyword evidence="4 6" id="KW-1015">Disulfide bond</keyword>
<keyword evidence="1 6" id="KW-0575">Peroxidase</keyword>
<comment type="function">
    <text evidence="6">Thiol-specific peroxidase that catalyzes the reduction of hydrogen peroxide and organic hydroperoxides to water and alcohols, respectively. Plays a role in cell protection against oxidative stress by detoxifying peroxides.</text>
</comment>
<evidence type="ECO:0000313" key="9">
    <source>
        <dbReference type="Proteomes" id="UP000580856"/>
    </source>
</evidence>
<evidence type="ECO:0000256" key="1">
    <source>
        <dbReference type="ARBA" id="ARBA00022559"/>
    </source>
</evidence>
<protein>
    <recommendedName>
        <fullName evidence="6">Thiol peroxidase</fullName>
        <shortName evidence="6">Tpx</shortName>
        <ecNumber evidence="6">1.11.1.24</ecNumber>
    </recommendedName>
    <alternativeName>
        <fullName evidence="6">Peroxiredoxin tpx</fullName>
        <shortName evidence="6">Prx</shortName>
    </alternativeName>
    <alternativeName>
        <fullName evidence="6">Thioredoxin peroxidase</fullName>
    </alternativeName>
    <alternativeName>
        <fullName evidence="6">Thioredoxin-dependent peroxiredoxin</fullName>
    </alternativeName>
</protein>
<sequence>MADRTGIITLHGNGLTLAGTPVQVGQKAPNFTVLDTALAPKTLADYAGRVLIISSVPSLDTPVCDMETRRFNTEAANLGDVTILTISTDLPFAQKRWCGAAGVDKVVTLSDHRDLSFGMAYGLVIRELRLLARAVLVVDPKGVIAYQQIVGEVSQEPDYAAALTAARAAL</sequence>
<dbReference type="PANTHER" id="PTHR43110:SF1">
    <property type="entry name" value="THIOL PEROXIDASE"/>
    <property type="match status" value="1"/>
</dbReference>
<feature type="domain" description="Thioredoxin" evidence="7">
    <location>
        <begin position="22"/>
        <end position="168"/>
    </location>
</feature>
<dbReference type="InterPro" id="IPR050455">
    <property type="entry name" value="Tpx_Peroxidase_subfamily"/>
</dbReference>
<dbReference type="HAMAP" id="MF_00269">
    <property type="entry name" value="Tpx"/>
    <property type="match status" value="1"/>
</dbReference>
<accession>A0A846QS78</accession>
<evidence type="ECO:0000256" key="5">
    <source>
        <dbReference type="ARBA" id="ARBA00023284"/>
    </source>
</evidence>
<comment type="similarity">
    <text evidence="6">Belongs to the peroxiredoxin family. Tpx subfamily.</text>
</comment>
<evidence type="ECO:0000256" key="6">
    <source>
        <dbReference type="HAMAP-Rule" id="MF_00269"/>
    </source>
</evidence>
<dbReference type="Pfam" id="PF08534">
    <property type="entry name" value="Redoxin"/>
    <property type="match status" value="1"/>
</dbReference>
<dbReference type="Gene3D" id="3.40.30.10">
    <property type="entry name" value="Glutaredoxin"/>
    <property type="match status" value="1"/>
</dbReference>
<evidence type="ECO:0000256" key="2">
    <source>
        <dbReference type="ARBA" id="ARBA00022862"/>
    </source>
</evidence>
<dbReference type="PROSITE" id="PS01265">
    <property type="entry name" value="TPX"/>
    <property type="match status" value="1"/>
</dbReference>
<dbReference type="PANTHER" id="PTHR43110">
    <property type="entry name" value="THIOL PEROXIDASE"/>
    <property type="match status" value="1"/>
</dbReference>
<dbReference type="InterPro" id="IPR013740">
    <property type="entry name" value="Redoxin"/>
</dbReference>
<dbReference type="CDD" id="cd03014">
    <property type="entry name" value="PRX_Atyp2cys"/>
    <property type="match status" value="1"/>
</dbReference>
<evidence type="ECO:0000256" key="4">
    <source>
        <dbReference type="ARBA" id="ARBA00023157"/>
    </source>
</evidence>
<feature type="disulfide bond" description="Redox-active" evidence="6">
    <location>
        <begin position="64"/>
        <end position="98"/>
    </location>
</feature>
<dbReference type="Proteomes" id="UP000580856">
    <property type="component" value="Unassembled WGS sequence"/>
</dbReference>
<feature type="active site" description="Cysteine sulfenic acid (-SOH) intermediate" evidence="6">
    <location>
        <position position="64"/>
    </location>
</feature>
<organism evidence="8 9">
    <name type="scientific">Desulfobaculum xiamenense</name>
    <dbReference type="NCBI Taxonomy" id="995050"/>
    <lineage>
        <taxon>Bacteria</taxon>
        <taxon>Pseudomonadati</taxon>
        <taxon>Thermodesulfobacteriota</taxon>
        <taxon>Desulfovibrionia</taxon>
        <taxon>Desulfovibrionales</taxon>
        <taxon>Desulfovibrionaceae</taxon>
        <taxon>Desulfobaculum</taxon>
    </lineage>
</organism>
<dbReference type="InterPro" id="IPR002065">
    <property type="entry name" value="TPX"/>
</dbReference>
<dbReference type="RefSeq" id="WP_167941133.1">
    <property type="nucleotide sequence ID" value="NZ_JAATJA010000002.1"/>
</dbReference>